<keyword evidence="1" id="KW-0812">Transmembrane</keyword>
<feature type="transmembrane region" description="Helical" evidence="1">
    <location>
        <begin position="34"/>
        <end position="63"/>
    </location>
</feature>
<sequence>MSCWRPLLSVLAQVAVVGVGCAVADHGGLDGPGGWPYLLGFVLLTVFYASWPLGITLLTGIVAAVASEEATLRGAVVLGAVVAGVSGALGAAFGLVWLVVPPAHAAELVVGSSLLLGGVVALAPAVTLLRARRRA</sequence>
<accession>A0ABW4TS18</accession>
<protein>
    <submittedName>
        <fullName evidence="2">Uncharacterized protein</fullName>
    </submittedName>
</protein>
<organism evidence="2 3">
    <name type="scientific">Nocardioides aestuarii</name>
    <dbReference type="NCBI Taxonomy" id="252231"/>
    <lineage>
        <taxon>Bacteria</taxon>
        <taxon>Bacillati</taxon>
        <taxon>Actinomycetota</taxon>
        <taxon>Actinomycetes</taxon>
        <taxon>Propionibacteriales</taxon>
        <taxon>Nocardioidaceae</taxon>
        <taxon>Nocardioides</taxon>
    </lineage>
</organism>
<keyword evidence="3" id="KW-1185">Reference proteome</keyword>
<name>A0ABW4TS18_9ACTN</name>
<keyword evidence="1" id="KW-1133">Transmembrane helix</keyword>
<gene>
    <name evidence="2" type="ORF">ACFSDE_15705</name>
</gene>
<comment type="caution">
    <text evidence="2">The sequence shown here is derived from an EMBL/GenBank/DDBJ whole genome shotgun (WGS) entry which is preliminary data.</text>
</comment>
<dbReference type="RefSeq" id="WP_343920115.1">
    <property type="nucleotide sequence ID" value="NZ_BAAAJT010000002.1"/>
</dbReference>
<feature type="transmembrane region" description="Helical" evidence="1">
    <location>
        <begin position="75"/>
        <end position="100"/>
    </location>
</feature>
<evidence type="ECO:0000313" key="3">
    <source>
        <dbReference type="Proteomes" id="UP001597351"/>
    </source>
</evidence>
<reference evidence="3" key="1">
    <citation type="journal article" date="2019" name="Int. J. Syst. Evol. Microbiol.">
        <title>The Global Catalogue of Microorganisms (GCM) 10K type strain sequencing project: providing services to taxonomists for standard genome sequencing and annotation.</title>
        <authorList>
            <consortium name="The Broad Institute Genomics Platform"/>
            <consortium name="The Broad Institute Genome Sequencing Center for Infectious Disease"/>
            <person name="Wu L."/>
            <person name="Ma J."/>
        </authorList>
    </citation>
    <scope>NUCLEOTIDE SEQUENCE [LARGE SCALE GENOMIC DNA]</scope>
    <source>
        <strain evidence="3">CGMCC 1.12477</strain>
    </source>
</reference>
<keyword evidence="1" id="KW-0472">Membrane</keyword>
<evidence type="ECO:0000313" key="2">
    <source>
        <dbReference type="EMBL" id="MFD1948248.1"/>
    </source>
</evidence>
<evidence type="ECO:0000256" key="1">
    <source>
        <dbReference type="SAM" id="Phobius"/>
    </source>
</evidence>
<dbReference type="Proteomes" id="UP001597351">
    <property type="component" value="Unassembled WGS sequence"/>
</dbReference>
<dbReference type="PROSITE" id="PS51257">
    <property type="entry name" value="PROKAR_LIPOPROTEIN"/>
    <property type="match status" value="1"/>
</dbReference>
<proteinExistence type="predicted"/>
<feature type="transmembrane region" description="Helical" evidence="1">
    <location>
        <begin position="106"/>
        <end position="129"/>
    </location>
</feature>
<dbReference type="EMBL" id="JBHUGD010000003">
    <property type="protein sequence ID" value="MFD1948248.1"/>
    <property type="molecule type" value="Genomic_DNA"/>
</dbReference>